<feature type="non-terminal residue" evidence="2">
    <location>
        <position position="68"/>
    </location>
</feature>
<comment type="caution">
    <text evidence="2">The sequence shown here is derived from an EMBL/GenBank/DDBJ whole genome shotgun (WGS) entry which is preliminary data.</text>
</comment>
<dbReference type="SUPFAM" id="SSF49899">
    <property type="entry name" value="Concanavalin A-like lectins/glucanases"/>
    <property type="match status" value="1"/>
</dbReference>
<dbReference type="EMBL" id="BARW01041279">
    <property type="protein sequence ID" value="GAJ23529.1"/>
    <property type="molecule type" value="Genomic_DNA"/>
</dbReference>
<protein>
    <recommendedName>
        <fullName evidence="1">Glycosyl hydrolase family 32 C-terminal domain-containing protein</fullName>
    </recommendedName>
</protein>
<name>X1V1G6_9ZZZZ</name>
<evidence type="ECO:0000259" key="1">
    <source>
        <dbReference type="Pfam" id="PF08244"/>
    </source>
</evidence>
<dbReference type="Gene3D" id="2.60.120.560">
    <property type="entry name" value="Exo-inulinase, domain 1"/>
    <property type="match status" value="1"/>
</dbReference>
<accession>X1V1G6</accession>
<feature type="domain" description="Glycosyl hydrolase family 32 C-terminal" evidence="1">
    <location>
        <begin position="6"/>
        <end position="66"/>
    </location>
</feature>
<dbReference type="AlphaFoldDB" id="X1V1G6"/>
<dbReference type="InterPro" id="IPR013189">
    <property type="entry name" value="Glyco_hydro_32_C"/>
</dbReference>
<organism evidence="2">
    <name type="scientific">marine sediment metagenome</name>
    <dbReference type="NCBI Taxonomy" id="412755"/>
    <lineage>
        <taxon>unclassified sequences</taxon>
        <taxon>metagenomes</taxon>
        <taxon>ecological metagenomes</taxon>
    </lineage>
</organism>
<dbReference type="InterPro" id="IPR013320">
    <property type="entry name" value="ConA-like_dom_sf"/>
</dbReference>
<gene>
    <name evidence="2" type="ORF">S12H4_61908</name>
</gene>
<evidence type="ECO:0000313" key="2">
    <source>
        <dbReference type="EMBL" id="GAJ23529.1"/>
    </source>
</evidence>
<reference evidence="2" key="1">
    <citation type="journal article" date="2014" name="Front. Microbiol.">
        <title>High frequency of phylogenetically diverse reductive dehalogenase-homologous genes in deep subseafloor sedimentary metagenomes.</title>
        <authorList>
            <person name="Kawai M."/>
            <person name="Futagami T."/>
            <person name="Toyoda A."/>
            <person name="Takaki Y."/>
            <person name="Nishi S."/>
            <person name="Hori S."/>
            <person name="Arai W."/>
            <person name="Tsubouchi T."/>
            <person name="Morono Y."/>
            <person name="Uchiyama I."/>
            <person name="Ito T."/>
            <person name="Fujiyama A."/>
            <person name="Inagaki F."/>
            <person name="Takami H."/>
        </authorList>
    </citation>
    <scope>NUCLEOTIDE SEQUENCE</scope>
    <source>
        <strain evidence="2">Expedition CK06-06</strain>
    </source>
</reference>
<dbReference type="Pfam" id="PF08244">
    <property type="entry name" value="Glyco_hydro_32C"/>
    <property type="match status" value="1"/>
</dbReference>
<proteinExistence type="predicted"/>
<sequence>MSIYQYKNLHVTTTSSSLLKDIQGDCLEIIAQFAPEDAKEFGLKVRCAPDGTEQTLIFYNNAKGEFRP</sequence>